<proteinExistence type="predicted"/>
<sequence length="680" mass="72381">MIAVDVGGTFTDVVAWRDGRIHTAKISTDYTDVTGPVLRGAEVLGVTDAPVFNHASTHGLNAVITRRLPKIGFLTTDGHRDILDMGRVWRPAEAILDPHWRRSFGDASRPLVQRYLRRGIRERITADGGVLFALDEDQARTELEVLRRCEVAGVAICLINAYVDPVHEVRLRELVREVLGDVPCSISSEVSPLAKEYARASTTVIDTLMKIIYSDYTAGLEKGLSELGFAGQLNFADCAATLVPSAQAMAQPFRIVFSGPAAGTVACAHFGALIGENDLLCADVGGTSCDISVVIGGEPFVNTTFELEHDLVVNALANDISSIGAGGGSIVSIGSAGEIQVGPDSARAQPGPACYGRGGTQPTTTDTCLLIGILDADDFAGGELQLDADAARRAFESLDTELDLAHRVRYAYEMAVDNMAEGVFNVAIKNGVDPRDYSLVAFGAAGPMLLPAVLDTVQCKQVIVPPNPGLFSAVGLLSTDQVFTVDRSAYLMLTGEAAPAIDALFAEMEEQLRARTGGGSVRMLRSMDAHLAGQSWETPFVPVPSGTIDETAVTTMVSAFHDTYEARSGNRFEIMPVEGVTFRVRAVLDTPKVEYAALPARSSADGPLAPIRTVTLRYLGDLDVDGVGAQQADVYDRTSLRAGDVLDGPAVVEEELSTTHIGAGQQATVGEYGEIVIRRK</sequence>
<dbReference type="Pfam" id="PF05378">
    <property type="entry name" value="Hydant_A_N"/>
    <property type="match status" value="1"/>
</dbReference>
<dbReference type="Pfam" id="PF01968">
    <property type="entry name" value="Hydantoinase_A"/>
    <property type="match status" value="1"/>
</dbReference>
<dbReference type="PANTHER" id="PTHR11365:SF23">
    <property type="entry name" value="HYPOTHETICAL 5-OXOPROLINASE (EUROFUNG)-RELATED"/>
    <property type="match status" value="1"/>
</dbReference>
<feature type="domain" description="Hydantoinase/oxoprolinase N-terminal" evidence="2">
    <location>
        <begin position="2"/>
        <end position="178"/>
    </location>
</feature>
<feature type="domain" description="Hydantoinase A/oxoprolinase" evidence="1">
    <location>
        <begin position="199"/>
        <end position="481"/>
    </location>
</feature>
<evidence type="ECO:0000259" key="2">
    <source>
        <dbReference type="Pfam" id="PF05378"/>
    </source>
</evidence>
<dbReference type="InterPro" id="IPR008040">
    <property type="entry name" value="Hydant_A_N"/>
</dbReference>
<reference evidence="3 4" key="1">
    <citation type="submission" date="2017-09" db="EMBL/GenBank/DDBJ databases">
        <authorList>
            <person name="Ehlers B."/>
            <person name="Leendertz F.H."/>
        </authorList>
    </citation>
    <scope>NUCLEOTIDE SEQUENCE [LARGE SCALE GENOMIC DNA]</scope>
    <source>
        <strain evidence="3 4">DSM 45537</strain>
    </source>
</reference>
<keyword evidence="4" id="KW-1185">Reference proteome</keyword>
<dbReference type="GO" id="GO:0005829">
    <property type="term" value="C:cytosol"/>
    <property type="evidence" value="ECO:0007669"/>
    <property type="project" value="TreeGrafter"/>
</dbReference>
<dbReference type="SUPFAM" id="SSF53067">
    <property type="entry name" value="Actin-like ATPase domain"/>
    <property type="match status" value="1"/>
</dbReference>
<dbReference type="RefSeq" id="WP_097243882.1">
    <property type="nucleotide sequence ID" value="NZ_JAMTCV010000002.1"/>
</dbReference>
<dbReference type="OrthoDB" id="9768323at2"/>
<dbReference type="InterPro" id="IPR002821">
    <property type="entry name" value="Hydantoinase_A"/>
</dbReference>
<dbReference type="Proteomes" id="UP000219565">
    <property type="component" value="Unassembled WGS sequence"/>
</dbReference>
<organism evidence="3 4">
    <name type="scientific">Nocardia amikacinitolerans</name>
    <dbReference type="NCBI Taxonomy" id="756689"/>
    <lineage>
        <taxon>Bacteria</taxon>
        <taxon>Bacillati</taxon>
        <taxon>Actinomycetota</taxon>
        <taxon>Actinomycetes</taxon>
        <taxon>Mycobacteriales</taxon>
        <taxon>Nocardiaceae</taxon>
        <taxon>Nocardia</taxon>
    </lineage>
</organism>
<name>A0A285L116_9NOCA</name>
<dbReference type="GO" id="GO:0017168">
    <property type="term" value="F:5-oxoprolinase (ATP-hydrolyzing) activity"/>
    <property type="evidence" value="ECO:0007669"/>
    <property type="project" value="TreeGrafter"/>
</dbReference>
<accession>A0A285L116</accession>
<dbReference type="AlphaFoldDB" id="A0A285L116"/>
<protein>
    <submittedName>
        <fullName evidence="3">N-methylhydantoinase A</fullName>
    </submittedName>
</protein>
<evidence type="ECO:0000259" key="1">
    <source>
        <dbReference type="Pfam" id="PF01968"/>
    </source>
</evidence>
<dbReference type="PANTHER" id="PTHR11365">
    <property type="entry name" value="5-OXOPROLINASE RELATED"/>
    <property type="match status" value="1"/>
</dbReference>
<evidence type="ECO:0000313" key="4">
    <source>
        <dbReference type="Proteomes" id="UP000219565"/>
    </source>
</evidence>
<dbReference type="InterPro" id="IPR045079">
    <property type="entry name" value="Oxoprolinase-like"/>
</dbReference>
<gene>
    <name evidence="3" type="ORF">SAMN04244553_1082</name>
</gene>
<dbReference type="EMBL" id="OBEG01000001">
    <property type="protein sequence ID" value="SNY77747.1"/>
    <property type="molecule type" value="Genomic_DNA"/>
</dbReference>
<evidence type="ECO:0000313" key="3">
    <source>
        <dbReference type="EMBL" id="SNY77747.1"/>
    </source>
</evidence>
<dbReference type="InterPro" id="IPR043129">
    <property type="entry name" value="ATPase_NBD"/>
</dbReference>
<dbReference type="GO" id="GO:0006749">
    <property type="term" value="P:glutathione metabolic process"/>
    <property type="evidence" value="ECO:0007669"/>
    <property type="project" value="TreeGrafter"/>
</dbReference>